<reference evidence="9 10" key="1">
    <citation type="submission" date="2019-07" db="EMBL/GenBank/DDBJ databases">
        <title>Genomics analysis of Aphanomyces spp. identifies a new class of oomycete effector associated with host adaptation.</title>
        <authorList>
            <person name="Gaulin E."/>
        </authorList>
    </citation>
    <scope>NUCLEOTIDE SEQUENCE [LARGE SCALE GENOMIC DNA]</scope>
    <source>
        <strain evidence="9 10">ATCC 201684</strain>
    </source>
</reference>
<dbReference type="Gene3D" id="2.40.50.700">
    <property type="match status" value="1"/>
</dbReference>
<feature type="region of interest" description="Disordered" evidence="7">
    <location>
        <begin position="1"/>
        <end position="342"/>
    </location>
</feature>
<evidence type="ECO:0000256" key="5">
    <source>
        <dbReference type="ARBA" id="ARBA00022884"/>
    </source>
</evidence>
<evidence type="ECO:0000256" key="7">
    <source>
        <dbReference type="SAM" id="MobiDB-lite"/>
    </source>
</evidence>
<dbReference type="InterPro" id="IPR001900">
    <property type="entry name" value="RNase_II/R"/>
</dbReference>
<dbReference type="InterPro" id="IPR022966">
    <property type="entry name" value="RNase_II/R_CS"/>
</dbReference>
<dbReference type="Gene3D" id="2.40.50.690">
    <property type="match status" value="1"/>
</dbReference>
<dbReference type="PROSITE" id="PS01175">
    <property type="entry name" value="RIBONUCLEASE_II"/>
    <property type="match status" value="1"/>
</dbReference>
<feature type="compositionally biased region" description="Basic and acidic residues" evidence="7">
    <location>
        <begin position="99"/>
        <end position="108"/>
    </location>
</feature>
<evidence type="ECO:0000256" key="2">
    <source>
        <dbReference type="ARBA" id="ARBA00022722"/>
    </source>
</evidence>
<feature type="compositionally biased region" description="Basic and acidic residues" evidence="7">
    <location>
        <begin position="279"/>
        <end position="296"/>
    </location>
</feature>
<dbReference type="Pfam" id="PF17877">
    <property type="entry name" value="Dis3l2_C_term"/>
    <property type="match status" value="1"/>
</dbReference>
<feature type="compositionally biased region" description="Basic and acidic residues" evidence="7">
    <location>
        <begin position="208"/>
        <end position="217"/>
    </location>
</feature>
<feature type="compositionally biased region" description="Polar residues" evidence="7">
    <location>
        <begin position="262"/>
        <end position="278"/>
    </location>
</feature>
<comment type="caution">
    <text evidence="9">The sequence shown here is derived from an EMBL/GenBank/DDBJ whole genome shotgun (WGS) entry which is preliminary data.</text>
</comment>
<dbReference type="GO" id="GO:0003723">
    <property type="term" value="F:RNA binding"/>
    <property type="evidence" value="ECO:0007669"/>
    <property type="project" value="UniProtKB-KW"/>
</dbReference>
<accession>A0A6G0WXZ9</accession>
<feature type="domain" description="RNB" evidence="8">
    <location>
        <begin position="643"/>
        <end position="984"/>
    </location>
</feature>
<dbReference type="Pfam" id="PF00773">
    <property type="entry name" value="RNB"/>
    <property type="match status" value="1"/>
</dbReference>
<dbReference type="AlphaFoldDB" id="A0A6G0WXZ9"/>
<feature type="compositionally biased region" description="Basic residues" evidence="7">
    <location>
        <begin position="157"/>
        <end position="169"/>
    </location>
</feature>
<keyword evidence="3" id="KW-0378">Hydrolase</keyword>
<feature type="compositionally biased region" description="Basic and acidic residues" evidence="7">
    <location>
        <begin position="126"/>
        <end position="135"/>
    </location>
</feature>
<dbReference type="InterPro" id="IPR033771">
    <property type="entry name" value="Rrp44_CSD1"/>
</dbReference>
<keyword evidence="10" id="KW-1185">Reference proteome</keyword>
<feature type="compositionally biased region" description="Low complexity" evidence="7">
    <location>
        <begin position="321"/>
        <end position="333"/>
    </location>
</feature>
<feature type="compositionally biased region" description="Polar residues" evidence="7">
    <location>
        <begin position="228"/>
        <end position="250"/>
    </location>
</feature>
<proteinExistence type="inferred from homology"/>
<comment type="similarity">
    <text evidence="1 6">Belongs to the RNR ribonuclease family.</text>
</comment>
<dbReference type="Proteomes" id="UP000481153">
    <property type="component" value="Unassembled WGS sequence"/>
</dbReference>
<evidence type="ECO:0000313" key="10">
    <source>
        <dbReference type="Proteomes" id="UP000481153"/>
    </source>
</evidence>
<dbReference type="GO" id="GO:0000175">
    <property type="term" value="F:3'-5'-RNA exonuclease activity"/>
    <property type="evidence" value="ECO:0007669"/>
    <property type="project" value="TreeGrafter"/>
</dbReference>
<keyword evidence="2" id="KW-0540">Nuclease</keyword>
<gene>
    <name evidence="9" type="ORF">Ae201684_010528</name>
</gene>
<feature type="compositionally biased region" description="Polar residues" evidence="7">
    <location>
        <begin position="31"/>
        <end position="40"/>
    </location>
</feature>
<evidence type="ECO:0000256" key="3">
    <source>
        <dbReference type="ARBA" id="ARBA00022801"/>
    </source>
</evidence>
<name>A0A6G0WXZ9_9STRA</name>
<keyword evidence="5" id="KW-0694">RNA-binding</keyword>
<feature type="compositionally biased region" description="Basic residues" evidence="7">
    <location>
        <begin position="193"/>
        <end position="205"/>
    </location>
</feature>
<dbReference type="VEuPathDB" id="FungiDB:AeMF1_010755"/>
<evidence type="ECO:0000256" key="1">
    <source>
        <dbReference type="ARBA" id="ARBA00005785"/>
    </source>
</evidence>
<organism evidence="9 10">
    <name type="scientific">Aphanomyces euteiches</name>
    <dbReference type="NCBI Taxonomy" id="100861"/>
    <lineage>
        <taxon>Eukaryota</taxon>
        <taxon>Sar</taxon>
        <taxon>Stramenopiles</taxon>
        <taxon>Oomycota</taxon>
        <taxon>Saprolegniomycetes</taxon>
        <taxon>Saprolegniales</taxon>
        <taxon>Verrucalvaceae</taxon>
        <taxon>Aphanomyces</taxon>
    </lineage>
</organism>
<dbReference type="InterPro" id="IPR012340">
    <property type="entry name" value="NA-bd_OB-fold"/>
</dbReference>
<dbReference type="Pfam" id="PF17216">
    <property type="entry name" value="Rrp44_CSD1"/>
    <property type="match status" value="1"/>
</dbReference>
<dbReference type="PANTHER" id="PTHR23355">
    <property type="entry name" value="RIBONUCLEASE"/>
    <property type="match status" value="1"/>
</dbReference>
<dbReference type="SMART" id="SM00955">
    <property type="entry name" value="RNB"/>
    <property type="match status" value="1"/>
</dbReference>
<dbReference type="PANTHER" id="PTHR23355:SF9">
    <property type="entry name" value="DIS3-LIKE EXONUCLEASE 2"/>
    <property type="match status" value="1"/>
</dbReference>
<evidence type="ECO:0000256" key="4">
    <source>
        <dbReference type="ARBA" id="ARBA00022839"/>
    </source>
</evidence>
<dbReference type="EMBL" id="VJMJ01000134">
    <property type="protein sequence ID" value="KAF0732419.1"/>
    <property type="molecule type" value="Genomic_DNA"/>
</dbReference>
<dbReference type="SUPFAM" id="SSF50249">
    <property type="entry name" value="Nucleic acid-binding proteins"/>
    <property type="match status" value="2"/>
</dbReference>
<dbReference type="InterPro" id="IPR041505">
    <property type="entry name" value="Dis3_CSD2"/>
</dbReference>
<dbReference type="Pfam" id="PF17849">
    <property type="entry name" value="OB_Dis3"/>
    <property type="match status" value="1"/>
</dbReference>
<evidence type="ECO:0000259" key="8">
    <source>
        <dbReference type="SMART" id="SM00955"/>
    </source>
</evidence>
<feature type="compositionally biased region" description="Basic and acidic residues" evidence="7">
    <location>
        <begin position="72"/>
        <end position="81"/>
    </location>
</feature>
<evidence type="ECO:0000256" key="6">
    <source>
        <dbReference type="RuleBase" id="RU003901"/>
    </source>
</evidence>
<keyword evidence="4" id="KW-0269">Exonuclease</keyword>
<feature type="compositionally biased region" description="Polar residues" evidence="7">
    <location>
        <begin position="113"/>
        <end position="125"/>
    </location>
</feature>
<dbReference type="InterPro" id="IPR041093">
    <property type="entry name" value="Dis3l2-like_C"/>
</dbReference>
<dbReference type="InterPro" id="IPR050180">
    <property type="entry name" value="RNR_Ribonuclease"/>
</dbReference>
<evidence type="ECO:0000313" key="9">
    <source>
        <dbReference type="EMBL" id="KAF0732419.1"/>
    </source>
</evidence>
<protein>
    <recommendedName>
        <fullName evidence="8">RNB domain-containing protein</fullName>
    </recommendedName>
</protein>
<dbReference type="GO" id="GO:0000932">
    <property type="term" value="C:P-body"/>
    <property type="evidence" value="ECO:0007669"/>
    <property type="project" value="TreeGrafter"/>
</dbReference>
<feature type="compositionally biased region" description="Basic residues" evidence="7">
    <location>
        <begin position="46"/>
        <end position="55"/>
    </location>
</feature>
<sequence>MNEGQDFQEKKVGRSHSAPHGQAKERPSLGMDQSNAQSANEGPLKSRQRRHKKQIGKSDEGTAEAVMTESTKATERKDLSSSRRRKKQNTAPSQVDVTKPLDQDETKAAHQAHVSNASLNAPSRSPNEKATKNVDETMTSSDVQQRDTANEATTPGKSKKGFRAQRAPRKKEVSTVVDEKPNVQSAEAELSKPRRSRRGSQRKAAIKGSKEHDEKQSTDIAAGVDTGPINQHSIQLEESSQQTSTNALNTDDTEAKHRESTSNESQEVAETSSKSPTTTDKENGVRSKSSNDDDKPTSGTKLRTKNKARDKTRQSKPSTQAEAAENETSNEASGADSSKKETITCGDVAVNAKNEPSRTRTSKSIVYDEHLPLEAIQSGLDSGKFVVGNLRINKQNRQDGYVTVSGLDRDVHIDGIKNQNRALDGDTVVLSILPQRAWRTREVKAAISTSASISLAPSTNFSSTLQALWNPQIKAVEKAPKEAPVQAIELQEHILTLQARLKNSKMQPTAKVVHILKRSTEPYVGIIRVGKESALFDAFDKRLPRSIRIPIDDMPEKYRKTAKQFALSTLCLCRVTSWSPAHRSPNGTCVEVVGPAMSVESDIRALLATNNLLGHLKPFSKQIESSLPSSSNWKIPASELKVRRDLRDWTIFSIDPWTARDLDDAMSIRPLENDIFEIGVHIADVSYFIKEGTELDLEAQDRCTSVYLVNQVLPMLPRVLCEHLCSLNASVDRLAFSVLWHMRGDGSLVSDAPIWFGKTIIRSCCQMDYGTAQRILDGEESFEWPREPTGGHSKETIAKCVNDLGRIARARRSQRFASGAVQLHRPKLSFELDEAGNPIAMKEYPIRESNHLVEEFMLLANYLVAQHLLQHGPAVLRHHLPPEATKWENAWYHLEGCGFKMDPTTTLTQWLAQVGQQYGQVALKTVQHFLTKPMATAEYIIADQLTDYHRHFALNLPYYTHFTSPIRRYADVLVHRLLEKTLTGTSVKLEADVVDRCNAQKMNSKNAQQQCDKLFLTRYIKHTGEIETTATVVGVGARSFTVLLLAFGFEQRINAMDVATKFEFNDVSNVLHLTLSGGETLALALFAPVNVKLTTTNGLPLELVFRLCPPQPGL</sequence>
<dbReference type="GO" id="GO:0006402">
    <property type="term" value="P:mRNA catabolic process"/>
    <property type="evidence" value="ECO:0007669"/>
    <property type="project" value="TreeGrafter"/>
</dbReference>
<feature type="compositionally biased region" description="Basic and acidic residues" evidence="7">
    <location>
        <begin position="170"/>
        <end position="181"/>
    </location>
</feature>